<dbReference type="Proteomes" id="UP000886998">
    <property type="component" value="Unassembled WGS sequence"/>
</dbReference>
<organism evidence="1 2">
    <name type="scientific">Trichonephila inaurata madagascariensis</name>
    <dbReference type="NCBI Taxonomy" id="2747483"/>
    <lineage>
        <taxon>Eukaryota</taxon>
        <taxon>Metazoa</taxon>
        <taxon>Ecdysozoa</taxon>
        <taxon>Arthropoda</taxon>
        <taxon>Chelicerata</taxon>
        <taxon>Arachnida</taxon>
        <taxon>Araneae</taxon>
        <taxon>Araneomorphae</taxon>
        <taxon>Entelegynae</taxon>
        <taxon>Araneoidea</taxon>
        <taxon>Nephilidae</taxon>
        <taxon>Trichonephila</taxon>
        <taxon>Trichonephila inaurata</taxon>
    </lineage>
</organism>
<name>A0A8X6WSJ9_9ARAC</name>
<dbReference type="EMBL" id="BMAV01002032">
    <property type="protein sequence ID" value="GFY40672.1"/>
    <property type="molecule type" value="Genomic_DNA"/>
</dbReference>
<gene>
    <name evidence="1" type="ORF">TNIN_485731</name>
</gene>
<protein>
    <submittedName>
        <fullName evidence="1">Uncharacterized protein</fullName>
    </submittedName>
</protein>
<dbReference type="AlphaFoldDB" id="A0A8X6WSJ9"/>
<reference evidence="1" key="1">
    <citation type="submission" date="2020-08" db="EMBL/GenBank/DDBJ databases">
        <title>Multicomponent nature underlies the extraordinary mechanical properties of spider dragline silk.</title>
        <authorList>
            <person name="Kono N."/>
            <person name="Nakamura H."/>
            <person name="Mori M."/>
            <person name="Yoshida Y."/>
            <person name="Ohtoshi R."/>
            <person name="Malay A.D."/>
            <person name="Moran D.A.P."/>
            <person name="Tomita M."/>
            <person name="Numata K."/>
            <person name="Arakawa K."/>
        </authorList>
    </citation>
    <scope>NUCLEOTIDE SEQUENCE</scope>
</reference>
<accession>A0A8X6WSJ9</accession>
<proteinExistence type="predicted"/>
<dbReference type="InterPro" id="IPR008042">
    <property type="entry name" value="Retrotrans_Pao"/>
</dbReference>
<evidence type="ECO:0000313" key="1">
    <source>
        <dbReference type="EMBL" id="GFY40672.1"/>
    </source>
</evidence>
<evidence type="ECO:0000313" key="2">
    <source>
        <dbReference type="Proteomes" id="UP000886998"/>
    </source>
</evidence>
<dbReference type="Pfam" id="PF05380">
    <property type="entry name" value="Peptidase_A17"/>
    <property type="match status" value="1"/>
</dbReference>
<comment type="caution">
    <text evidence="1">The sequence shown here is derived from an EMBL/GenBank/DDBJ whole genome shotgun (WGS) entry which is preliminary data.</text>
</comment>
<keyword evidence="2" id="KW-1185">Reference proteome</keyword>
<sequence length="95" mass="11329">MTSYTKRDVLSVIQDFTTLLDYRPVISKAKIFLQKLWLRKLNWEEFYLMQSHQVTQFCVISTSPEELKIHRYILQIPTVKPCFSYADAWSQPTKP</sequence>